<feature type="region of interest" description="Disordered" evidence="1">
    <location>
        <begin position="213"/>
        <end position="236"/>
    </location>
</feature>
<dbReference type="InterPro" id="IPR029406">
    <property type="entry name" value="ETAA1"/>
</dbReference>
<reference evidence="3" key="1">
    <citation type="submission" date="2025-08" db="UniProtKB">
        <authorList>
            <consortium name="Ensembl"/>
        </authorList>
    </citation>
    <scope>IDENTIFICATION</scope>
</reference>
<dbReference type="PANTHER" id="PTHR16434:SF3">
    <property type="entry name" value="EWING'S TUMOR-ASSOCIATED ANTIGEN 1"/>
    <property type="match status" value="1"/>
</dbReference>
<dbReference type="Proteomes" id="UP000694523">
    <property type="component" value="Unplaced"/>
</dbReference>
<dbReference type="PANTHER" id="PTHR16434">
    <property type="entry name" value="EWING'S TUMOR-ASSOCIATED ANTIGEN 1 ETAA1"/>
    <property type="match status" value="1"/>
</dbReference>
<sequence>MLLQVRTTVFLLLLLRRGSLTCGRMSPNLPTEKHQRIERLTHRLEMHRHSSLVSECFPKRRPRLTGGGNSDSPGDVEPSQDIIWDSTSPTSATSGITNIPCFAGFRCTKVEISDLVNRIAPKDVKPQKSSLLQWIGDSAVSCTPDIPKPKTRKRPNEMARQFDENMQQDKDMNEKMHIINNNNKSPNPVDPKEPALSCDPEEAALRALFDGSTQKVSGPLSQGSTSSMSQEVTRPPVITSSHKAVRAEKPHKVSESNKCDDFDDDWDWENDELLSDSLLMAIAPEQHSATTKTSLQTNTKCIPNVKLSTNANHAPKVLNVHSKPSYSQLQALCPKPKTTNRSTFKLGPEPVIHPPTGLPNQPPESRFTAVKSSNKTKHVMSADNFSDSLWDDGDDALLYQVCDSVESISNSQPHTVNPSGYQDKCNMSIDGPHKATIPVPIKATNTSVKKQSAAFVRSNSLPATSSASPNYQGWDKPTKSSTIKPLISQSFPGNHASIGSFSHINHNPSTANSIQKSSHTAFKRNVSDSAVICKKASLETQVLTKSFLL</sequence>
<evidence type="ECO:0000313" key="4">
    <source>
        <dbReference type="Proteomes" id="UP000694523"/>
    </source>
</evidence>
<dbReference type="GO" id="GO:0006974">
    <property type="term" value="P:DNA damage response"/>
    <property type="evidence" value="ECO:0007669"/>
    <property type="project" value="TreeGrafter"/>
</dbReference>
<evidence type="ECO:0000313" key="3">
    <source>
        <dbReference type="Ensembl" id="ENSNMLP00000036101.1"/>
    </source>
</evidence>
<dbReference type="GO" id="GO:0043596">
    <property type="term" value="C:nuclear replication fork"/>
    <property type="evidence" value="ECO:0007669"/>
    <property type="project" value="TreeGrafter"/>
</dbReference>
<dbReference type="AlphaFoldDB" id="A0A8C6UHA1"/>
<keyword evidence="2" id="KW-0732">Signal</keyword>
<feature type="signal peptide" evidence="2">
    <location>
        <begin position="1"/>
        <end position="23"/>
    </location>
</feature>
<feature type="region of interest" description="Disordered" evidence="1">
    <location>
        <begin position="57"/>
        <end position="92"/>
    </location>
</feature>
<reference evidence="3" key="2">
    <citation type="submission" date="2025-09" db="UniProtKB">
        <authorList>
            <consortium name="Ensembl"/>
        </authorList>
    </citation>
    <scope>IDENTIFICATION</scope>
</reference>
<dbReference type="GO" id="GO:0043539">
    <property type="term" value="F:protein serine/threonine kinase activator activity"/>
    <property type="evidence" value="ECO:0007669"/>
    <property type="project" value="TreeGrafter"/>
</dbReference>
<keyword evidence="4" id="KW-1185">Reference proteome</keyword>
<feature type="compositionally biased region" description="Polar residues" evidence="1">
    <location>
        <begin position="461"/>
        <end position="471"/>
    </location>
</feature>
<accession>A0A8C6UHA1</accession>
<name>A0A8C6UHA1_9GOBI</name>
<dbReference type="Pfam" id="PF15350">
    <property type="entry name" value="ETAA1"/>
    <property type="match status" value="1"/>
</dbReference>
<feature type="region of interest" description="Disordered" evidence="1">
    <location>
        <begin position="461"/>
        <end position="483"/>
    </location>
</feature>
<feature type="region of interest" description="Disordered" evidence="1">
    <location>
        <begin position="498"/>
        <end position="517"/>
    </location>
</feature>
<organism evidence="3 4">
    <name type="scientific">Neogobius melanostomus</name>
    <name type="common">round goby</name>
    <dbReference type="NCBI Taxonomy" id="47308"/>
    <lineage>
        <taxon>Eukaryota</taxon>
        <taxon>Metazoa</taxon>
        <taxon>Chordata</taxon>
        <taxon>Craniata</taxon>
        <taxon>Vertebrata</taxon>
        <taxon>Euteleostomi</taxon>
        <taxon>Actinopterygii</taxon>
        <taxon>Neopterygii</taxon>
        <taxon>Teleostei</taxon>
        <taxon>Neoteleostei</taxon>
        <taxon>Acanthomorphata</taxon>
        <taxon>Gobiaria</taxon>
        <taxon>Gobiiformes</taxon>
        <taxon>Gobioidei</taxon>
        <taxon>Gobiidae</taxon>
        <taxon>Benthophilinae</taxon>
        <taxon>Neogobiini</taxon>
        <taxon>Neogobius</taxon>
    </lineage>
</organism>
<dbReference type="Ensembl" id="ENSNMLT00000040235.1">
    <property type="protein sequence ID" value="ENSNMLP00000036101.1"/>
    <property type="gene ID" value="ENSNMLG00000022427.1"/>
</dbReference>
<proteinExistence type="predicted"/>
<dbReference type="GO" id="GO:0031297">
    <property type="term" value="P:replication fork processing"/>
    <property type="evidence" value="ECO:0007669"/>
    <property type="project" value="TreeGrafter"/>
</dbReference>
<evidence type="ECO:0000256" key="1">
    <source>
        <dbReference type="SAM" id="MobiDB-lite"/>
    </source>
</evidence>
<feature type="chain" id="PRO_5034670367" evidence="2">
    <location>
        <begin position="24"/>
        <end position="549"/>
    </location>
</feature>
<protein>
    <submittedName>
        <fullName evidence="3">Uncharacterized protein</fullName>
    </submittedName>
</protein>
<dbReference type="GO" id="GO:2000001">
    <property type="term" value="P:regulation of DNA damage checkpoint"/>
    <property type="evidence" value="ECO:0007669"/>
    <property type="project" value="TreeGrafter"/>
</dbReference>
<evidence type="ECO:0000256" key="2">
    <source>
        <dbReference type="SAM" id="SignalP"/>
    </source>
</evidence>